<proteinExistence type="predicted"/>
<sequence length="100" mass="11036">MIVYEVTLQVERGIAADFAAWLHEHVAQILALPGFVDAQQFARVDEAADSTHCTLVVAYRLRDQAALDAYFAKHAAAMRADGLARFGTRFSATRRVLQAT</sequence>
<accession>A0A4R6YNG3</accession>
<dbReference type="SUPFAM" id="SSF54909">
    <property type="entry name" value="Dimeric alpha+beta barrel"/>
    <property type="match status" value="1"/>
</dbReference>
<evidence type="ECO:0000313" key="1">
    <source>
        <dbReference type="EMBL" id="TDR38937.1"/>
    </source>
</evidence>
<dbReference type="Pfam" id="PF14114">
    <property type="entry name" value="DUF4286"/>
    <property type="match status" value="1"/>
</dbReference>
<keyword evidence="2" id="KW-1185">Reference proteome</keyword>
<dbReference type="AlphaFoldDB" id="A0A4R6YNG3"/>
<reference evidence="1 2" key="1">
    <citation type="submission" date="2019-03" db="EMBL/GenBank/DDBJ databases">
        <title>Genomic Encyclopedia of Type Strains, Phase IV (KMG-IV): sequencing the most valuable type-strain genomes for metagenomic binning, comparative biology and taxonomic classification.</title>
        <authorList>
            <person name="Goeker M."/>
        </authorList>
    </citation>
    <scope>NUCLEOTIDE SEQUENCE [LARGE SCALE GENOMIC DNA]</scope>
    <source>
        <strain evidence="1 2">DSM 21667</strain>
    </source>
</reference>
<dbReference type="RefSeq" id="WP_166654300.1">
    <property type="nucleotide sequence ID" value="NZ_SNZH01000018.1"/>
</dbReference>
<gene>
    <name evidence="1" type="ORF">DFR29_11880</name>
</gene>
<protein>
    <submittedName>
        <fullName evidence="1">Uncharacterized protein DUF4286</fullName>
    </submittedName>
</protein>
<name>A0A4R6YNG3_9GAMM</name>
<dbReference type="InterPro" id="IPR025563">
    <property type="entry name" value="DUF4286"/>
</dbReference>
<evidence type="ECO:0000313" key="2">
    <source>
        <dbReference type="Proteomes" id="UP000295293"/>
    </source>
</evidence>
<comment type="caution">
    <text evidence="1">The sequence shown here is derived from an EMBL/GenBank/DDBJ whole genome shotgun (WGS) entry which is preliminary data.</text>
</comment>
<dbReference type="InterPro" id="IPR011008">
    <property type="entry name" value="Dimeric_a/b-barrel"/>
</dbReference>
<organism evidence="1 2">
    <name type="scientific">Tahibacter aquaticus</name>
    <dbReference type="NCBI Taxonomy" id="520092"/>
    <lineage>
        <taxon>Bacteria</taxon>
        <taxon>Pseudomonadati</taxon>
        <taxon>Pseudomonadota</taxon>
        <taxon>Gammaproteobacteria</taxon>
        <taxon>Lysobacterales</taxon>
        <taxon>Rhodanobacteraceae</taxon>
        <taxon>Tahibacter</taxon>
    </lineage>
</organism>
<dbReference type="Proteomes" id="UP000295293">
    <property type="component" value="Unassembled WGS sequence"/>
</dbReference>
<dbReference type="EMBL" id="SNZH01000018">
    <property type="protein sequence ID" value="TDR38937.1"/>
    <property type="molecule type" value="Genomic_DNA"/>
</dbReference>